<gene>
    <name evidence="1" type="ORF">NDU88_004610</name>
</gene>
<proteinExistence type="predicted"/>
<dbReference type="Proteomes" id="UP001066276">
    <property type="component" value="Chromosome 2_1"/>
</dbReference>
<evidence type="ECO:0000313" key="1">
    <source>
        <dbReference type="EMBL" id="KAJ1200789.1"/>
    </source>
</evidence>
<accession>A0AAV7VJF5</accession>
<reference evidence="1" key="1">
    <citation type="journal article" date="2022" name="bioRxiv">
        <title>Sequencing and chromosome-scale assembly of the giantPleurodeles waltlgenome.</title>
        <authorList>
            <person name="Brown T."/>
            <person name="Elewa A."/>
            <person name="Iarovenko S."/>
            <person name="Subramanian E."/>
            <person name="Araus A.J."/>
            <person name="Petzold A."/>
            <person name="Susuki M."/>
            <person name="Suzuki K.-i.T."/>
            <person name="Hayashi T."/>
            <person name="Toyoda A."/>
            <person name="Oliveira C."/>
            <person name="Osipova E."/>
            <person name="Leigh N.D."/>
            <person name="Simon A."/>
            <person name="Yun M.H."/>
        </authorList>
    </citation>
    <scope>NUCLEOTIDE SEQUENCE</scope>
    <source>
        <strain evidence="1">20211129_DDA</strain>
        <tissue evidence="1">Liver</tissue>
    </source>
</reference>
<evidence type="ECO:0000313" key="2">
    <source>
        <dbReference type="Proteomes" id="UP001066276"/>
    </source>
</evidence>
<name>A0AAV7VJF5_PLEWA</name>
<dbReference type="AlphaFoldDB" id="A0AAV7VJF5"/>
<comment type="caution">
    <text evidence="1">The sequence shown here is derived from an EMBL/GenBank/DDBJ whole genome shotgun (WGS) entry which is preliminary data.</text>
</comment>
<dbReference type="EMBL" id="JANPWB010000003">
    <property type="protein sequence ID" value="KAJ1200789.1"/>
    <property type="molecule type" value="Genomic_DNA"/>
</dbReference>
<keyword evidence="2" id="KW-1185">Reference proteome</keyword>
<sequence>MSMSERNRKNTIRMGLQEPLRITDLLRESRHKCMEDRPESCFSPRQYYIDTHLKYFGASAILALPAGCAIISNPGWIDIRSSLLLSRELHVVKFLYKSMCSSGLCDCQCSARLTAASEEMITLHMLG</sequence>
<organism evidence="1 2">
    <name type="scientific">Pleurodeles waltl</name>
    <name type="common">Iberian ribbed newt</name>
    <dbReference type="NCBI Taxonomy" id="8319"/>
    <lineage>
        <taxon>Eukaryota</taxon>
        <taxon>Metazoa</taxon>
        <taxon>Chordata</taxon>
        <taxon>Craniata</taxon>
        <taxon>Vertebrata</taxon>
        <taxon>Euteleostomi</taxon>
        <taxon>Amphibia</taxon>
        <taxon>Batrachia</taxon>
        <taxon>Caudata</taxon>
        <taxon>Salamandroidea</taxon>
        <taxon>Salamandridae</taxon>
        <taxon>Pleurodelinae</taxon>
        <taxon>Pleurodeles</taxon>
    </lineage>
</organism>
<protein>
    <submittedName>
        <fullName evidence="1">Uncharacterized protein</fullName>
    </submittedName>
</protein>